<dbReference type="HAMAP" id="MF_00265">
    <property type="entry name" value="VapC_Nob1"/>
    <property type="match status" value="1"/>
</dbReference>
<dbReference type="CDD" id="cd09874">
    <property type="entry name" value="PIN_MT3492-like"/>
    <property type="match status" value="1"/>
</dbReference>
<comment type="function">
    <text evidence="5">Toxic component of a toxin-antitoxin (TA) system. An RNase.</text>
</comment>
<accession>A0ABV4BI26</accession>
<comment type="similarity">
    <text evidence="5">Belongs to the PINc/VapC protein family.</text>
</comment>
<dbReference type="Proteomes" id="UP001564408">
    <property type="component" value="Unassembled WGS sequence"/>
</dbReference>
<keyword evidence="8" id="KW-1185">Reference proteome</keyword>
<dbReference type="Pfam" id="PF01850">
    <property type="entry name" value="PIN"/>
    <property type="match status" value="1"/>
</dbReference>
<reference evidence="7 8" key="1">
    <citation type="submission" date="2024-05" db="EMBL/GenBank/DDBJ databases">
        <title>Genome Sequence and Characterization of the New Strain Purple Sulfur Bacterium of Genus Thioalkalicoccus.</title>
        <authorList>
            <person name="Bryantseva I.A."/>
            <person name="Kyndt J.A."/>
            <person name="Imhoff J.F."/>
        </authorList>
    </citation>
    <scope>NUCLEOTIDE SEQUENCE [LARGE SCALE GENOMIC DNA]</scope>
    <source>
        <strain evidence="7 8">Um2</strain>
    </source>
</reference>
<keyword evidence="3 5" id="KW-0479">Metal-binding</keyword>
<evidence type="ECO:0000313" key="8">
    <source>
        <dbReference type="Proteomes" id="UP001564408"/>
    </source>
</evidence>
<dbReference type="InterPro" id="IPR051619">
    <property type="entry name" value="TypeII_TA_RNase_PINc/VapC"/>
</dbReference>
<dbReference type="InterPro" id="IPR002716">
    <property type="entry name" value="PIN_dom"/>
</dbReference>
<keyword evidence="1 5" id="KW-1277">Toxin-antitoxin system</keyword>
<comment type="cofactor">
    <cofactor evidence="5">
        <name>Mg(2+)</name>
        <dbReference type="ChEBI" id="CHEBI:18420"/>
    </cofactor>
</comment>
<protein>
    <recommendedName>
        <fullName evidence="5">Ribonuclease VapC</fullName>
        <shortName evidence="5">RNase VapC</shortName>
        <ecNumber evidence="5">3.1.-.-</ecNumber>
    </recommendedName>
    <alternativeName>
        <fullName evidence="5">Toxin VapC</fullName>
    </alternativeName>
</protein>
<keyword evidence="5" id="KW-0800">Toxin</keyword>
<dbReference type="Gene3D" id="3.40.50.1010">
    <property type="entry name" value="5'-nuclease"/>
    <property type="match status" value="1"/>
</dbReference>
<gene>
    <name evidence="5" type="primary">vapC</name>
    <name evidence="7" type="ORF">ABC977_17405</name>
</gene>
<keyword evidence="4 5" id="KW-0378">Hydrolase</keyword>
<organism evidence="7 8">
    <name type="scientific">Thioalkalicoccus limnaeus</name>
    <dbReference type="NCBI Taxonomy" id="120681"/>
    <lineage>
        <taxon>Bacteria</taxon>
        <taxon>Pseudomonadati</taxon>
        <taxon>Pseudomonadota</taxon>
        <taxon>Gammaproteobacteria</taxon>
        <taxon>Chromatiales</taxon>
        <taxon>Chromatiaceae</taxon>
        <taxon>Thioalkalicoccus</taxon>
    </lineage>
</organism>
<feature type="binding site" evidence="5">
    <location>
        <position position="104"/>
    </location>
    <ligand>
        <name>Mg(2+)</name>
        <dbReference type="ChEBI" id="CHEBI:18420"/>
    </ligand>
</feature>
<evidence type="ECO:0000256" key="1">
    <source>
        <dbReference type="ARBA" id="ARBA00022649"/>
    </source>
</evidence>
<comment type="caution">
    <text evidence="7">The sequence shown here is derived from an EMBL/GenBank/DDBJ whole genome shotgun (WGS) entry which is preliminary data.</text>
</comment>
<evidence type="ECO:0000259" key="6">
    <source>
        <dbReference type="Pfam" id="PF01850"/>
    </source>
</evidence>
<proteinExistence type="inferred from homology"/>
<evidence type="ECO:0000256" key="2">
    <source>
        <dbReference type="ARBA" id="ARBA00022722"/>
    </source>
</evidence>
<sequence length="140" mass="14978">MIYLDTSVLGAIFFREPDAALVLSQIEAARHGGLIISAWTLTEMASVGAIKERTGVLDRATRRQALALFQRFVSSSLGMTEIEPADFRAEALLMDGPWPLRAGDALYLAVAKRLPADLATLDRRLADAAPGCGIALLPVG</sequence>
<dbReference type="EC" id="3.1.-.-" evidence="5"/>
<evidence type="ECO:0000256" key="3">
    <source>
        <dbReference type="ARBA" id="ARBA00022723"/>
    </source>
</evidence>
<dbReference type="InterPro" id="IPR029060">
    <property type="entry name" value="PIN-like_dom_sf"/>
</dbReference>
<feature type="binding site" evidence="5">
    <location>
        <position position="5"/>
    </location>
    <ligand>
        <name>Mg(2+)</name>
        <dbReference type="ChEBI" id="CHEBI:18420"/>
    </ligand>
</feature>
<dbReference type="PANTHER" id="PTHR35901">
    <property type="entry name" value="RIBONUCLEASE VAPC3"/>
    <property type="match status" value="1"/>
</dbReference>
<dbReference type="PANTHER" id="PTHR35901:SF1">
    <property type="entry name" value="EXONUCLEASE VAPC9"/>
    <property type="match status" value="1"/>
</dbReference>
<dbReference type="SUPFAM" id="SSF88723">
    <property type="entry name" value="PIN domain-like"/>
    <property type="match status" value="1"/>
</dbReference>
<dbReference type="InterPro" id="IPR022907">
    <property type="entry name" value="VapC_family"/>
</dbReference>
<keyword evidence="5" id="KW-0460">Magnesium</keyword>
<dbReference type="EMBL" id="JBDKXB010000047">
    <property type="protein sequence ID" value="MEY6434178.1"/>
    <property type="molecule type" value="Genomic_DNA"/>
</dbReference>
<feature type="domain" description="PIN" evidence="6">
    <location>
        <begin position="2"/>
        <end position="129"/>
    </location>
</feature>
<evidence type="ECO:0000313" key="7">
    <source>
        <dbReference type="EMBL" id="MEY6434178.1"/>
    </source>
</evidence>
<name>A0ABV4BI26_9GAMM</name>
<keyword evidence="2 5" id="KW-0540">Nuclease</keyword>
<evidence type="ECO:0000256" key="5">
    <source>
        <dbReference type="HAMAP-Rule" id="MF_00265"/>
    </source>
</evidence>
<evidence type="ECO:0000256" key="4">
    <source>
        <dbReference type="ARBA" id="ARBA00022801"/>
    </source>
</evidence>
<dbReference type="RefSeq" id="WP_369668560.1">
    <property type="nucleotide sequence ID" value="NZ_JBDKXB010000047.1"/>
</dbReference>